<dbReference type="Gene3D" id="2.40.70.10">
    <property type="entry name" value="Acid Proteases"/>
    <property type="match status" value="1"/>
</dbReference>
<feature type="compositionally biased region" description="Basic and acidic residues" evidence="1">
    <location>
        <begin position="60"/>
        <end position="71"/>
    </location>
</feature>
<dbReference type="Proteomes" id="UP000694918">
    <property type="component" value="Unplaced"/>
</dbReference>
<dbReference type="AlphaFoldDB" id="A0AAJ6X5R0"/>
<dbReference type="InterPro" id="IPR021109">
    <property type="entry name" value="Peptidase_aspartic_dom_sf"/>
</dbReference>
<evidence type="ECO:0000313" key="2">
    <source>
        <dbReference type="Proteomes" id="UP000694918"/>
    </source>
</evidence>
<dbReference type="RefSeq" id="XP_011006379.1">
    <property type="nucleotide sequence ID" value="XM_011008077.1"/>
</dbReference>
<evidence type="ECO:0000256" key="1">
    <source>
        <dbReference type="SAM" id="MobiDB-lite"/>
    </source>
</evidence>
<reference evidence="3" key="1">
    <citation type="submission" date="2025-08" db="UniProtKB">
        <authorList>
            <consortium name="RefSeq"/>
        </authorList>
    </citation>
    <scope>IDENTIFICATION</scope>
</reference>
<dbReference type="PANTHER" id="PTHR33067:SF32">
    <property type="entry name" value="ASPARTIC PEPTIDASE DDI1-TYPE DOMAIN-CONTAINING PROTEIN"/>
    <property type="match status" value="1"/>
</dbReference>
<organism evidence="2 3">
    <name type="scientific">Populus euphratica</name>
    <name type="common">Euphrates poplar</name>
    <dbReference type="NCBI Taxonomy" id="75702"/>
    <lineage>
        <taxon>Eukaryota</taxon>
        <taxon>Viridiplantae</taxon>
        <taxon>Streptophyta</taxon>
        <taxon>Embryophyta</taxon>
        <taxon>Tracheophyta</taxon>
        <taxon>Spermatophyta</taxon>
        <taxon>Magnoliopsida</taxon>
        <taxon>eudicotyledons</taxon>
        <taxon>Gunneridae</taxon>
        <taxon>Pentapetalae</taxon>
        <taxon>rosids</taxon>
        <taxon>fabids</taxon>
        <taxon>Malpighiales</taxon>
        <taxon>Salicaceae</taxon>
        <taxon>Saliceae</taxon>
        <taxon>Populus</taxon>
    </lineage>
</organism>
<name>A0AAJ6X5R0_POPEU</name>
<dbReference type="PANTHER" id="PTHR33067">
    <property type="entry name" value="RNA-DIRECTED DNA POLYMERASE-RELATED"/>
    <property type="match status" value="1"/>
</dbReference>
<dbReference type="KEGG" id="peu:105112382"/>
<dbReference type="GeneID" id="105112382"/>
<dbReference type="CDD" id="cd00303">
    <property type="entry name" value="retropepsin_like"/>
    <property type="match status" value="1"/>
</dbReference>
<protein>
    <submittedName>
        <fullName evidence="3">Uncharacterized protein LOC105112382</fullName>
    </submittedName>
</protein>
<dbReference type="SUPFAM" id="SSF50630">
    <property type="entry name" value="Acid proteases"/>
    <property type="match status" value="1"/>
</dbReference>
<evidence type="ECO:0000313" key="3">
    <source>
        <dbReference type="RefSeq" id="XP_011006379.1"/>
    </source>
</evidence>
<feature type="compositionally biased region" description="Basic and acidic residues" evidence="1">
    <location>
        <begin position="78"/>
        <end position="93"/>
    </location>
</feature>
<accession>A0AAJ6X5R0</accession>
<keyword evidence="2" id="KW-1185">Reference proteome</keyword>
<proteinExistence type="predicted"/>
<gene>
    <name evidence="3" type="primary">LOC105112382</name>
</gene>
<feature type="compositionally biased region" description="Polar residues" evidence="1">
    <location>
        <begin position="24"/>
        <end position="57"/>
    </location>
</feature>
<sequence length="561" mass="64174">MTDFKDTLAKLTSALSFQEKGKFPSQTQQNPKGQYNANASSSGSQHMDQVKSVTTLRSGKVIEKPSIKPYEKDDESISEGKEGVESENCKETTDSPPALPFPQAMTKQRKVNHNSEIFEIFKQVRINIPLLDAIKQVPSYAKFLKDLCIVKRKLNVKKKAFLAEQVSAILQNNNALKYKDPGCPTISCFIGEQKIERALLDLGASVNLLPYSVFQSLNLGELKPTSISLLLADRSVKVPRGIIEDVLVQVDKFIYPVDFIVLDTKPVEACNSFPINLGHSFLATSNALINYRNGLMKLSFRNMTLEMNIFNICKQPRDDNDLQEVDHIDELVYDQLESTLSKNELDESEDLQMIYSKKVFFYNSQLYSFPRELRSRWNNPYGAYDIENSMNDNVFKNAITKIYRARCARLRLLMNHGIPEDIRWLIKAKDRLSCESSNSFISHMSRTGKSTFVKKHRAKRLKVCHRCARWTCNTQCRSLGMVSINREDKIQFIKDGLSKESLDNLLLTLETHPSGDVHRAIHDLWPHFHKEHDRLSLGNLTKKYPVYQFLRKLDGKPIPDP</sequence>
<feature type="region of interest" description="Disordered" evidence="1">
    <location>
        <begin position="15"/>
        <end position="102"/>
    </location>
</feature>